<keyword evidence="6" id="KW-1185">Reference proteome</keyword>
<comment type="cofactor">
    <cofactor evidence="1">
        <name>pyridoxal 5'-phosphate</name>
        <dbReference type="ChEBI" id="CHEBI:597326"/>
    </cofactor>
</comment>
<dbReference type="InterPro" id="IPR015421">
    <property type="entry name" value="PyrdxlP-dep_Trfase_major"/>
</dbReference>
<accession>A0A369L067</accession>
<comment type="caution">
    <text evidence="5">The sequence shown here is derived from an EMBL/GenBank/DDBJ whole genome shotgun (WGS) entry which is preliminary data.</text>
</comment>
<keyword evidence="3" id="KW-0663">Pyridoxal phosphate</keyword>
<dbReference type="SUPFAM" id="SSF53383">
    <property type="entry name" value="PLP-dependent transferases"/>
    <property type="match status" value="1"/>
</dbReference>
<dbReference type="InterPro" id="IPR001597">
    <property type="entry name" value="ArAA_b-elim_lyase/Thr_aldolase"/>
</dbReference>
<dbReference type="PANTHER" id="PTHR48097">
    <property type="entry name" value="L-THREONINE ALDOLASE-RELATED"/>
    <property type="match status" value="1"/>
</dbReference>
<gene>
    <name evidence="5" type="ORF">DCC88_03000</name>
</gene>
<evidence type="ECO:0000256" key="2">
    <source>
        <dbReference type="ARBA" id="ARBA00006966"/>
    </source>
</evidence>
<sequence length="357" mass="39839">MQDSKIIQFASDNYVGTHPEIIKKIVESMTSIELPYGQDSYSQQASKDLQKSFQTDCKSFFVGTGTAANVLALKTILKSHHAVVCTDIAHINGAECGALENMTGAKIFQAKHQQGKLTISAIENILNAKNDFHHNTPKAVSITQPTELGTVYTLQEIKEICDYAHSKNLFVHMDGARLANAAATLNVNLKEMVTDTGVDILSFGATKNGGSLAEAVVIFNKKLAEDFVHIQKQGMQLFSKSRIIPAQFIAYLKDHLWLNNAKHANRVAKEIAESLQNLKFIKTLMPVETNQIFIELPTSLKDQLLSKYYLYIVSEDQMTQTTTFRIVTSYNTSPEDAQKLMSYLKSLDYDYELTLKV</sequence>
<dbReference type="Pfam" id="PF01212">
    <property type="entry name" value="Beta_elim_lyase"/>
    <property type="match status" value="1"/>
</dbReference>
<dbReference type="Gene3D" id="3.40.640.10">
    <property type="entry name" value="Type I PLP-dependent aspartate aminotransferase-like (Major domain)"/>
    <property type="match status" value="1"/>
</dbReference>
<dbReference type="GO" id="GO:0006520">
    <property type="term" value="P:amino acid metabolic process"/>
    <property type="evidence" value="ECO:0007669"/>
    <property type="project" value="InterPro"/>
</dbReference>
<dbReference type="InterPro" id="IPR015422">
    <property type="entry name" value="PyrdxlP-dep_Trfase_small"/>
</dbReference>
<dbReference type="Proteomes" id="UP000253934">
    <property type="component" value="Unassembled WGS sequence"/>
</dbReference>
<dbReference type="GO" id="GO:0008483">
    <property type="term" value="F:transaminase activity"/>
    <property type="evidence" value="ECO:0007669"/>
    <property type="project" value="UniProtKB-KW"/>
</dbReference>
<evidence type="ECO:0000259" key="4">
    <source>
        <dbReference type="Pfam" id="PF01212"/>
    </source>
</evidence>
<protein>
    <submittedName>
        <fullName evidence="5">Aminotransferase class V-fold PLP-dependent enzyme</fullName>
    </submittedName>
</protein>
<name>A0A369L067_9BACT</name>
<evidence type="ECO:0000313" key="6">
    <source>
        <dbReference type="Proteomes" id="UP000253934"/>
    </source>
</evidence>
<evidence type="ECO:0000313" key="5">
    <source>
        <dbReference type="EMBL" id="RDB36836.1"/>
    </source>
</evidence>
<feature type="domain" description="Aromatic amino acid beta-eliminating lyase/threonine aldolase" evidence="4">
    <location>
        <begin position="8"/>
        <end position="296"/>
    </location>
</feature>
<proteinExistence type="inferred from homology"/>
<dbReference type="EMBL" id="QOVW01000022">
    <property type="protein sequence ID" value="RDB36836.1"/>
    <property type="molecule type" value="Genomic_DNA"/>
</dbReference>
<dbReference type="PANTHER" id="PTHR48097:SF5">
    <property type="entry name" value="LOW SPECIFICITY L-THREONINE ALDOLASE"/>
    <property type="match status" value="1"/>
</dbReference>
<reference evidence="5" key="1">
    <citation type="submission" date="2018-04" db="EMBL/GenBank/DDBJ databases">
        <title>Draft genome sequence of the Candidatus Spirobacillus cienkowskii, a pathogen of freshwater Daphnia species, reconstructed from hemolymph metagenomic reads.</title>
        <authorList>
            <person name="Bresciani L."/>
            <person name="Lemos L.N."/>
            <person name="Wale N."/>
            <person name="Lin J.Y."/>
            <person name="Fernandes G.R."/>
            <person name="Duffy M.A."/>
            <person name="Rodrigues J.M."/>
        </authorList>
    </citation>
    <scope>NUCLEOTIDE SEQUENCE [LARGE SCALE GENOMIC DNA]</scope>
    <source>
        <strain evidence="5">Binning01</strain>
    </source>
</reference>
<dbReference type="GO" id="GO:0016829">
    <property type="term" value="F:lyase activity"/>
    <property type="evidence" value="ECO:0007669"/>
    <property type="project" value="InterPro"/>
</dbReference>
<organism evidence="5 6">
    <name type="scientific">Spirobacillus cienkowskii</name>
    <dbReference type="NCBI Taxonomy" id="495820"/>
    <lineage>
        <taxon>Bacteria</taxon>
        <taxon>Pseudomonadati</taxon>
        <taxon>Bdellovibrionota</taxon>
        <taxon>Oligoflexia</taxon>
        <taxon>Silvanigrellales</taxon>
        <taxon>Spirobacillus</taxon>
    </lineage>
</organism>
<dbReference type="AlphaFoldDB" id="A0A369L067"/>
<keyword evidence="5" id="KW-0032">Aminotransferase</keyword>
<evidence type="ECO:0000256" key="1">
    <source>
        <dbReference type="ARBA" id="ARBA00001933"/>
    </source>
</evidence>
<dbReference type="InterPro" id="IPR015424">
    <property type="entry name" value="PyrdxlP-dep_Trfase"/>
</dbReference>
<dbReference type="Gene3D" id="3.90.1150.10">
    <property type="entry name" value="Aspartate Aminotransferase, domain 1"/>
    <property type="match status" value="1"/>
</dbReference>
<keyword evidence="5" id="KW-0808">Transferase</keyword>
<comment type="similarity">
    <text evidence="2">Belongs to the threonine aldolase family.</text>
</comment>
<evidence type="ECO:0000256" key="3">
    <source>
        <dbReference type="ARBA" id="ARBA00022898"/>
    </source>
</evidence>